<evidence type="ECO:0000313" key="1">
    <source>
        <dbReference type="EMBL" id="RNA17918.1"/>
    </source>
</evidence>
<organism evidence="1 2">
    <name type="scientific">Brachionus plicatilis</name>
    <name type="common">Marine rotifer</name>
    <name type="synonym">Brachionus muelleri</name>
    <dbReference type="NCBI Taxonomy" id="10195"/>
    <lineage>
        <taxon>Eukaryota</taxon>
        <taxon>Metazoa</taxon>
        <taxon>Spiralia</taxon>
        <taxon>Gnathifera</taxon>
        <taxon>Rotifera</taxon>
        <taxon>Eurotatoria</taxon>
        <taxon>Monogononta</taxon>
        <taxon>Pseudotrocha</taxon>
        <taxon>Ploima</taxon>
        <taxon>Brachionidae</taxon>
        <taxon>Brachionus</taxon>
    </lineage>
</organism>
<evidence type="ECO:0000313" key="2">
    <source>
        <dbReference type="Proteomes" id="UP000276133"/>
    </source>
</evidence>
<keyword evidence="2" id="KW-1185">Reference proteome</keyword>
<reference evidence="1 2" key="1">
    <citation type="journal article" date="2018" name="Sci. Rep.">
        <title>Genomic signatures of local adaptation to the degree of environmental predictability in rotifers.</title>
        <authorList>
            <person name="Franch-Gras L."/>
            <person name="Hahn C."/>
            <person name="Garcia-Roger E.M."/>
            <person name="Carmona M.J."/>
            <person name="Serra M."/>
            <person name="Gomez A."/>
        </authorList>
    </citation>
    <scope>NUCLEOTIDE SEQUENCE [LARGE SCALE GENOMIC DNA]</scope>
    <source>
        <strain evidence="1">HYR1</strain>
    </source>
</reference>
<dbReference type="AlphaFoldDB" id="A0A3M7R3U7"/>
<dbReference type="Proteomes" id="UP000276133">
    <property type="component" value="Unassembled WGS sequence"/>
</dbReference>
<accession>A0A3M7R3U7</accession>
<comment type="caution">
    <text evidence="1">The sequence shown here is derived from an EMBL/GenBank/DDBJ whole genome shotgun (WGS) entry which is preliminary data.</text>
</comment>
<dbReference type="EMBL" id="REGN01004344">
    <property type="protein sequence ID" value="RNA17918.1"/>
    <property type="molecule type" value="Genomic_DNA"/>
</dbReference>
<protein>
    <submittedName>
        <fullName evidence="1">Uncharacterized protein</fullName>
    </submittedName>
</protein>
<gene>
    <name evidence="1" type="ORF">BpHYR1_038361</name>
</gene>
<proteinExistence type="predicted"/>
<sequence length="72" mass="8548">MDRELAKASLISKIRTEENQKKDLDFLERYSSICATTRIKTVSRITKNEILNSEVIKYFKFELSFDERQITN</sequence>
<name>A0A3M7R3U7_BRAPC</name>